<dbReference type="Gene3D" id="2.40.70.10">
    <property type="entry name" value="Acid Proteases"/>
    <property type="match status" value="2"/>
</dbReference>
<dbReference type="InterPro" id="IPR001461">
    <property type="entry name" value="Aspartic_peptidase_A1"/>
</dbReference>
<evidence type="ECO:0000256" key="1">
    <source>
        <dbReference type="ARBA" id="ARBA00007447"/>
    </source>
</evidence>
<dbReference type="OrthoDB" id="771136at2759"/>
<evidence type="ECO:0000256" key="4">
    <source>
        <dbReference type="ARBA" id="ARBA00023157"/>
    </source>
</evidence>
<feature type="domain" description="Peptidase A1" evidence="8">
    <location>
        <begin position="51"/>
        <end position="299"/>
    </location>
</feature>
<feature type="active site" evidence="5">
    <location>
        <position position="257"/>
    </location>
</feature>
<feature type="chain" id="PRO_5002953242" description="Peptidase A1 domain-containing protein" evidence="7">
    <location>
        <begin position="18"/>
        <end position="299"/>
    </location>
</feature>
<name>C5M2H5_CANTT</name>
<keyword evidence="4" id="KW-1015">Disulfide bond</keyword>
<feature type="active site" evidence="5">
    <location>
        <position position="69"/>
    </location>
</feature>
<dbReference type="PANTHER" id="PTHR47966">
    <property type="entry name" value="BETA-SITE APP-CLEAVING ENZYME, ISOFORM A-RELATED"/>
    <property type="match status" value="1"/>
</dbReference>
<keyword evidence="10" id="KW-1185">Reference proteome</keyword>
<dbReference type="PANTHER" id="PTHR47966:SF65">
    <property type="entry name" value="ASPARTIC-TYPE ENDOPEPTIDASE"/>
    <property type="match status" value="1"/>
</dbReference>
<dbReference type="PRINTS" id="PR00792">
    <property type="entry name" value="PEPSIN"/>
</dbReference>
<dbReference type="VEuPathDB" id="FungiDB:CTRG_00264"/>
<dbReference type="GO" id="GO:0005576">
    <property type="term" value="C:extracellular region"/>
    <property type="evidence" value="ECO:0007669"/>
    <property type="project" value="UniProtKB-ARBA"/>
</dbReference>
<dbReference type="InterPro" id="IPR021109">
    <property type="entry name" value="Peptidase_aspartic_dom_sf"/>
</dbReference>
<evidence type="ECO:0000256" key="5">
    <source>
        <dbReference type="PIRSR" id="PIRSR601461-1"/>
    </source>
</evidence>
<evidence type="ECO:0000313" key="10">
    <source>
        <dbReference type="Proteomes" id="UP000002037"/>
    </source>
</evidence>
<dbReference type="AlphaFoldDB" id="C5M2H5"/>
<comment type="similarity">
    <text evidence="1 6">Belongs to the peptidase A1 family.</text>
</comment>
<evidence type="ECO:0000256" key="3">
    <source>
        <dbReference type="ARBA" id="ARBA00022750"/>
    </source>
</evidence>
<organism evidence="9 10">
    <name type="scientific">Candida tropicalis (strain ATCC MYA-3404 / T1)</name>
    <name type="common">Yeast</name>
    <dbReference type="NCBI Taxonomy" id="294747"/>
    <lineage>
        <taxon>Eukaryota</taxon>
        <taxon>Fungi</taxon>
        <taxon>Dikarya</taxon>
        <taxon>Ascomycota</taxon>
        <taxon>Saccharomycotina</taxon>
        <taxon>Pichiomycetes</taxon>
        <taxon>Debaryomycetaceae</taxon>
        <taxon>Candida/Lodderomyces clade</taxon>
        <taxon>Candida</taxon>
    </lineage>
</organism>
<dbReference type="HOGENOM" id="CLU_013253_9_1_1"/>
<dbReference type="EMBL" id="GG692395">
    <property type="protein sequence ID" value="EER35525.1"/>
    <property type="molecule type" value="Genomic_DNA"/>
</dbReference>
<gene>
    <name evidence="9" type="ORF">CTRG_00264</name>
</gene>
<sequence>MLQLLLVFPLFISLAHSSFKVDFDVRQQQPPVSRLSKRLEPLVLANKQNIYTTDLRIGSKEENVTVFVDTGSSDLWVMGSSVQCFSVNDFHANRTESIPDVFDDVDAAYPCTANGTFNSDESKTYHGSWHEFVIGYTDGSAATGIWGRDDVKFGNTTIKDLRFAVAYQSSVSDGILGLGIPNGYDNFPVELRKQKYIKRAAYSVYLNSADATNGSILFGAIDHKKYEGTLTTVSLTQDKHFTINVTYQGDNYPILLDTGSTFSILPDDWVREYAAALNGTYDSDELVYEIDCDSTGHAF</sequence>
<dbReference type="GO" id="GO:0006508">
    <property type="term" value="P:proteolysis"/>
    <property type="evidence" value="ECO:0007669"/>
    <property type="project" value="UniProtKB-KW"/>
</dbReference>
<evidence type="ECO:0000256" key="7">
    <source>
        <dbReference type="SAM" id="SignalP"/>
    </source>
</evidence>
<dbReference type="SUPFAM" id="SSF50630">
    <property type="entry name" value="Acid proteases"/>
    <property type="match status" value="1"/>
</dbReference>
<dbReference type="GO" id="GO:0004190">
    <property type="term" value="F:aspartic-type endopeptidase activity"/>
    <property type="evidence" value="ECO:0007669"/>
    <property type="project" value="UniProtKB-KW"/>
</dbReference>
<accession>C5M2H5</accession>
<keyword evidence="3 6" id="KW-0064">Aspartyl protease</keyword>
<keyword evidence="2 7" id="KW-0732">Signal</keyword>
<dbReference type="InterPro" id="IPR001969">
    <property type="entry name" value="Aspartic_peptidase_AS"/>
</dbReference>
<dbReference type="PROSITE" id="PS00141">
    <property type="entry name" value="ASP_PROTEASE"/>
    <property type="match status" value="1"/>
</dbReference>
<evidence type="ECO:0000256" key="2">
    <source>
        <dbReference type="ARBA" id="ARBA00022729"/>
    </source>
</evidence>
<dbReference type="KEGG" id="ctp:CTRG_00264"/>
<evidence type="ECO:0000259" key="8">
    <source>
        <dbReference type="PROSITE" id="PS51767"/>
    </source>
</evidence>
<dbReference type="PROSITE" id="PS51767">
    <property type="entry name" value="PEPTIDASE_A1"/>
    <property type="match status" value="1"/>
</dbReference>
<reference evidence="9 10" key="1">
    <citation type="journal article" date="2009" name="Nature">
        <title>Evolution of pathogenicity and sexual reproduction in eight Candida genomes.</title>
        <authorList>
            <person name="Butler G."/>
            <person name="Rasmussen M.D."/>
            <person name="Lin M.F."/>
            <person name="Santos M.A."/>
            <person name="Sakthikumar S."/>
            <person name="Munro C.A."/>
            <person name="Rheinbay E."/>
            <person name="Grabherr M."/>
            <person name="Forche A."/>
            <person name="Reedy J.L."/>
            <person name="Agrafioti I."/>
            <person name="Arnaud M.B."/>
            <person name="Bates S."/>
            <person name="Brown A.J."/>
            <person name="Brunke S."/>
            <person name="Costanzo M.C."/>
            <person name="Fitzpatrick D.A."/>
            <person name="de Groot P.W."/>
            <person name="Harris D."/>
            <person name="Hoyer L.L."/>
            <person name="Hube B."/>
            <person name="Klis F.M."/>
            <person name="Kodira C."/>
            <person name="Lennard N."/>
            <person name="Logue M.E."/>
            <person name="Martin R."/>
            <person name="Neiman A.M."/>
            <person name="Nikolaou E."/>
            <person name="Quail M.A."/>
            <person name="Quinn J."/>
            <person name="Santos M.C."/>
            <person name="Schmitzberger F.F."/>
            <person name="Sherlock G."/>
            <person name="Shah P."/>
            <person name="Silverstein K.A."/>
            <person name="Skrzypek M.S."/>
            <person name="Soll D."/>
            <person name="Staggs R."/>
            <person name="Stansfield I."/>
            <person name="Stumpf M.P."/>
            <person name="Sudbery P.E."/>
            <person name="Srikantha T."/>
            <person name="Zeng Q."/>
            <person name="Berman J."/>
            <person name="Berriman M."/>
            <person name="Heitman J."/>
            <person name="Gow N.A."/>
            <person name="Lorenz M.C."/>
            <person name="Birren B.W."/>
            <person name="Kellis M."/>
            <person name="Cuomo C.A."/>
        </authorList>
    </citation>
    <scope>NUCLEOTIDE SEQUENCE [LARGE SCALE GENOMIC DNA]</scope>
    <source>
        <strain evidence="10">ATCC MYA-3404 / T1</strain>
    </source>
</reference>
<dbReference type="GeneID" id="8301200"/>
<keyword evidence="6" id="KW-0645">Protease</keyword>
<dbReference type="Pfam" id="PF00026">
    <property type="entry name" value="Asp"/>
    <property type="match status" value="1"/>
</dbReference>
<dbReference type="MEROPS" id="A01.085"/>
<evidence type="ECO:0000256" key="6">
    <source>
        <dbReference type="RuleBase" id="RU000454"/>
    </source>
</evidence>
<dbReference type="InterPro" id="IPR033121">
    <property type="entry name" value="PEPTIDASE_A1"/>
</dbReference>
<keyword evidence="6" id="KW-0378">Hydrolase</keyword>
<evidence type="ECO:0000313" key="9">
    <source>
        <dbReference type="EMBL" id="EER35525.1"/>
    </source>
</evidence>
<proteinExistence type="inferred from homology"/>
<dbReference type="Proteomes" id="UP000002037">
    <property type="component" value="Unassembled WGS sequence"/>
</dbReference>
<feature type="signal peptide" evidence="7">
    <location>
        <begin position="1"/>
        <end position="17"/>
    </location>
</feature>
<dbReference type="RefSeq" id="XP_002545483.1">
    <property type="nucleotide sequence ID" value="XM_002545437.1"/>
</dbReference>
<protein>
    <recommendedName>
        <fullName evidence="8">Peptidase A1 domain-containing protein</fullName>
    </recommendedName>
</protein>
<dbReference type="eggNOG" id="KOG1339">
    <property type="taxonomic scope" value="Eukaryota"/>
</dbReference>